<sequence>MLNTHKDWMAGKSATVNNKDDLIQLIKWRSVVTVIAFAIKPMLKTADNAHLSTKDVLFEQNKD</sequence>
<protein>
    <submittedName>
        <fullName evidence="1">Uncharacterized protein</fullName>
    </submittedName>
</protein>
<reference evidence="1 2" key="2">
    <citation type="submission" date="2008-10" db="EMBL/GenBank/DDBJ databases">
        <authorList>
            <person name="Fulton L."/>
            <person name="Clifton S."/>
            <person name="Fulton B."/>
            <person name="Xu J."/>
            <person name="Minx P."/>
            <person name="Pepin K.H."/>
            <person name="Johnson M."/>
            <person name="Bhonagiri V."/>
            <person name="Nash W.E."/>
            <person name="Mardis E.R."/>
            <person name="Wilson R.K."/>
        </authorList>
    </citation>
    <scope>NUCLEOTIDE SEQUENCE [LARGE SCALE GENOMIC DNA]</scope>
    <source>
        <strain evidence="1 2">DSM 18315</strain>
    </source>
</reference>
<proteinExistence type="predicted"/>
<comment type="caution">
    <text evidence="1">The sequence shown here is derived from an EMBL/GenBank/DDBJ whole genome shotgun (WGS) entry which is preliminary data.</text>
</comment>
<dbReference type="HOGENOM" id="CLU_2881812_0_0_10"/>
<dbReference type="EMBL" id="ABYH01000092">
    <property type="protein sequence ID" value="EEC97425.1"/>
    <property type="molecule type" value="Genomic_DNA"/>
</dbReference>
<dbReference type="STRING" id="537006.PRABACTJOHN_01161"/>
<evidence type="ECO:0000313" key="1">
    <source>
        <dbReference type="EMBL" id="EEC97425.1"/>
    </source>
</evidence>
<gene>
    <name evidence="1" type="ORF">PRABACTJOHN_01161</name>
</gene>
<evidence type="ECO:0000313" key="2">
    <source>
        <dbReference type="Proteomes" id="UP000005510"/>
    </source>
</evidence>
<dbReference type="Proteomes" id="UP000005510">
    <property type="component" value="Unassembled WGS sequence"/>
</dbReference>
<name>B7B811_9BACT</name>
<organism evidence="1 2">
    <name type="scientific">Parabacteroides johnsonii DSM 18315</name>
    <dbReference type="NCBI Taxonomy" id="537006"/>
    <lineage>
        <taxon>Bacteria</taxon>
        <taxon>Pseudomonadati</taxon>
        <taxon>Bacteroidota</taxon>
        <taxon>Bacteroidia</taxon>
        <taxon>Bacteroidales</taxon>
        <taxon>Tannerellaceae</taxon>
        <taxon>Parabacteroides</taxon>
    </lineage>
</organism>
<dbReference type="AlphaFoldDB" id="B7B811"/>
<reference evidence="1 2" key="1">
    <citation type="submission" date="2008-10" db="EMBL/GenBank/DDBJ databases">
        <title>Draft genome sequence of Parabacteroides johnsonii (DSM 18315).</title>
        <authorList>
            <person name="Sudarsanam P."/>
            <person name="Ley R."/>
            <person name="Guruge J."/>
            <person name="Turnbaugh P.J."/>
            <person name="Mahowald M."/>
            <person name="Liep D."/>
            <person name="Gordon J."/>
        </authorList>
    </citation>
    <scope>NUCLEOTIDE SEQUENCE [LARGE SCALE GENOMIC DNA]</scope>
    <source>
        <strain evidence="1 2">DSM 18315</strain>
    </source>
</reference>
<accession>B7B811</accession>